<feature type="transmembrane region" description="Helical" evidence="1">
    <location>
        <begin position="25"/>
        <end position="42"/>
    </location>
</feature>
<dbReference type="OrthoDB" id="103349at2759"/>
<evidence type="ECO:0000313" key="4">
    <source>
        <dbReference type="Proteomes" id="UP000775872"/>
    </source>
</evidence>
<feature type="transmembrane region" description="Helical" evidence="1">
    <location>
        <begin position="54"/>
        <end position="76"/>
    </location>
</feature>
<keyword evidence="1" id="KW-0472">Membrane</keyword>
<reference evidence="3" key="1">
    <citation type="submission" date="2021-10" db="EMBL/GenBank/DDBJ databases">
        <authorList>
            <person name="Piombo E."/>
        </authorList>
    </citation>
    <scope>NUCLEOTIDE SEQUENCE</scope>
</reference>
<dbReference type="InterPro" id="IPR000917">
    <property type="entry name" value="Sulfatase_N"/>
</dbReference>
<keyword evidence="1" id="KW-1133">Transmembrane helix</keyword>
<sequence length="874" mass="98438">MLPMSSFFPQRLASSVCSRLANRRFVFTITALAVLVAKFVHIHSHLSALSTQQLLLWTYSFFAQDLGLLIFIRLLLDLWVAQASKGSRFAIATLANTLIAYNVFLGLVATTFYVVSGSEIRWRNVAVASDASSRALVLTGTVTFVIIIGLNLGCSWLLQDACYGLFGFFADVVDACFCFVARLLTRVFCCRSRAYSRIPQQDIEYYRRSSFDLSDSDSESGLSSSVNSGILSPPHAFFRLLSRWLERANIRASPTAVQFVCKVIVYILASILLVGLIVTSILRPVDGSLTFLSWTTGLLPFIDFSSSSPTLEKLQTHYGTGIQHKWDNISALAEPIPLPWLPEADPPVGFEDWYKHLDHYSAAADPMKIDNLDQPVLPELKNKLKDINIRHVIVFFLESTRNDVFPIKKDGLIWNRLADTWPDKKLPKHVQDKLATLTPTANFITGDFDDGFDHPKGSQKGRGGLHFTKAVTAGTYTLKSLPATLCGIPPLIADFNLDYQHHIYQPCLPHIFEAMNRLEQSDDAKDPYAKSKWQSYFYQTATLQFNQFDKLMAKIGFPKENTIDSEYLRSKGATHGRVPNPNTNYFGFEEEPLMDYIRDAFKSAKDNDERVFLSHITSTTHHPFVLPDETKYVPLANGLDELSHYINAQGYDDQWAQKVLDLLEEQGVANETLVVFTGDHGTSLAENDIASAYYDPNVGVDHVPLVLSHPQLPAFSVNDAVSSVQVLPTLLDLLLETGSLNKQSRKAIQDLVVNYEGQSMIRPQKTISEKTGQGNWQITIVNPGRALLSVRDARYPDRHLVVPVINNVEWRFTNITEDPREQHSVQGFDFPTFLESVEERHGVEVAKWIEEGAFIVRFFVEENNKRWRYGPYAV</sequence>
<evidence type="ECO:0000313" key="3">
    <source>
        <dbReference type="EMBL" id="CAH0057444.1"/>
    </source>
</evidence>
<feature type="transmembrane region" description="Helical" evidence="1">
    <location>
        <begin position="135"/>
        <end position="158"/>
    </location>
</feature>
<proteinExistence type="predicted"/>
<keyword evidence="4" id="KW-1185">Reference proteome</keyword>
<feature type="transmembrane region" description="Helical" evidence="1">
    <location>
        <begin position="88"/>
        <end position="115"/>
    </location>
</feature>
<dbReference type="Pfam" id="PF00884">
    <property type="entry name" value="Sulfatase"/>
    <property type="match status" value="1"/>
</dbReference>
<evidence type="ECO:0000256" key="1">
    <source>
        <dbReference type="SAM" id="Phobius"/>
    </source>
</evidence>
<dbReference type="Proteomes" id="UP000775872">
    <property type="component" value="Unassembled WGS sequence"/>
</dbReference>
<comment type="caution">
    <text evidence="3">The sequence shown here is derived from an EMBL/GenBank/DDBJ whole genome shotgun (WGS) entry which is preliminary data.</text>
</comment>
<dbReference type="InterPro" id="IPR052701">
    <property type="entry name" value="GAG_Ulvan_Degrading_Sulfatases"/>
</dbReference>
<feature type="transmembrane region" description="Helical" evidence="1">
    <location>
        <begin position="259"/>
        <end position="282"/>
    </location>
</feature>
<dbReference type="Gene3D" id="3.40.720.10">
    <property type="entry name" value="Alkaline Phosphatase, subunit A"/>
    <property type="match status" value="1"/>
</dbReference>
<dbReference type="InterPro" id="IPR017850">
    <property type="entry name" value="Alkaline_phosphatase_core_sf"/>
</dbReference>
<dbReference type="PANTHER" id="PTHR43751:SF3">
    <property type="entry name" value="SULFATASE N-TERMINAL DOMAIN-CONTAINING PROTEIN"/>
    <property type="match status" value="1"/>
</dbReference>
<protein>
    <recommendedName>
        <fullName evidence="2">Sulfatase N-terminal domain-containing protein</fullName>
    </recommendedName>
</protein>
<dbReference type="EMBL" id="CABFOC020000074">
    <property type="protein sequence ID" value="CAH0057444.1"/>
    <property type="molecule type" value="Genomic_DNA"/>
</dbReference>
<organism evidence="3 4">
    <name type="scientific">Clonostachys solani</name>
    <dbReference type="NCBI Taxonomy" id="160281"/>
    <lineage>
        <taxon>Eukaryota</taxon>
        <taxon>Fungi</taxon>
        <taxon>Dikarya</taxon>
        <taxon>Ascomycota</taxon>
        <taxon>Pezizomycotina</taxon>
        <taxon>Sordariomycetes</taxon>
        <taxon>Hypocreomycetidae</taxon>
        <taxon>Hypocreales</taxon>
        <taxon>Bionectriaceae</taxon>
        <taxon>Clonostachys</taxon>
    </lineage>
</organism>
<name>A0A9P0EQP7_9HYPO</name>
<feature type="transmembrane region" description="Helical" evidence="1">
    <location>
        <begin position="164"/>
        <end position="184"/>
    </location>
</feature>
<dbReference type="PANTHER" id="PTHR43751">
    <property type="entry name" value="SULFATASE"/>
    <property type="match status" value="1"/>
</dbReference>
<gene>
    <name evidence="3" type="ORF">CSOL1703_00007225</name>
</gene>
<dbReference type="SUPFAM" id="SSF53649">
    <property type="entry name" value="Alkaline phosphatase-like"/>
    <property type="match status" value="1"/>
</dbReference>
<evidence type="ECO:0000259" key="2">
    <source>
        <dbReference type="Pfam" id="PF00884"/>
    </source>
</evidence>
<keyword evidence="1" id="KW-0812">Transmembrane</keyword>
<feature type="domain" description="Sulfatase N-terminal" evidence="2">
    <location>
        <begin position="462"/>
        <end position="734"/>
    </location>
</feature>
<accession>A0A9P0EQP7</accession>
<dbReference type="AlphaFoldDB" id="A0A9P0EQP7"/>